<sequence>MSNPLNLGKRLPVRHQTAQVGDGHQAGIWDCLPSHTARPTVASDPVIGCEGGRASREQAASPAEGAFNPAQMMVVVVAMVYPSITSYHVLANTLPTHNHAWVAPLLPAPQMSHVSDPCPKPCSRAAMQRARTQLLLVFAVLSCDCPVIKTLCAVEAVGRIPRESLKHWTGAWMMALAGGGKRLYAVWDVS</sequence>
<name>F2PP40_TRIEC</name>
<reference evidence="2" key="1">
    <citation type="journal article" date="2012" name="MBio">
        <title>Comparative genome analysis of Trichophyton rubrum and related dermatophytes reveals candidate genes involved in infection.</title>
        <authorList>
            <person name="Martinez D.A."/>
            <person name="Oliver B.G."/>
            <person name="Graeser Y."/>
            <person name="Goldberg J.M."/>
            <person name="Li W."/>
            <person name="Martinez-Rossi N.M."/>
            <person name="Monod M."/>
            <person name="Shelest E."/>
            <person name="Barton R.C."/>
            <person name="Birch E."/>
            <person name="Brakhage A.A."/>
            <person name="Chen Z."/>
            <person name="Gurr S.J."/>
            <person name="Heiman D."/>
            <person name="Heitman J."/>
            <person name="Kosti I."/>
            <person name="Rossi A."/>
            <person name="Saif S."/>
            <person name="Samalova M."/>
            <person name="Saunders C.W."/>
            <person name="Shea T."/>
            <person name="Summerbell R.C."/>
            <person name="Xu J."/>
            <person name="Young S."/>
            <person name="Zeng Q."/>
            <person name="Birren B.W."/>
            <person name="Cuomo C.A."/>
            <person name="White T.C."/>
        </authorList>
    </citation>
    <scope>NUCLEOTIDE SEQUENCE [LARGE SCALE GENOMIC DNA]</scope>
    <source>
        <strain evidence="2">ATCC MYA-4606 / CBS 127.97</strain>
    </source>
</reference>
<dbReference type="AlphaFoldDB" id="F2PP40"/>
<organism evidence="1 2">
    <name type="scientific">Trichophyton equinum (strain ATCC MYA-4606 / CBS 127.97)</name>
    <name type="common">Horse ringworm fungus</name>
    <dbReference type="NCBI Taxonomy" id="559882"/>
    <lineage>
        <taxon>Eukaryota</taxon>
        <taxon>Fungi</taxon>
        <taxon>Dikarya</taxon>
        <taxon>Ascomycota</taxon>
        <taxon>Pezizomycotina</taxon>
        <taxon>Eurotiomycetes</taxon>
        <taxon>Eurotiomycetidae</taxon>
        <taxon>Onygenales</taxon>
        <taxon>Arthrodermataceae</taxon>
        <taxon>Trichophyton</taxon>
    </lineage>
</organism>
<proteinExistence type="predicted"/>
<dbReference type="VEuPathDB" id="FungiDB:TEQG_02689"/>
<protein>
    <submittedName>
        <fullName evidence="1">Uncharacterized protein</fullName>
    </submittedName>
</protein>
<gene>
    <name evidence="1" type="ORF">TEQG_02689</name>
</gene>
<dbReference type="HOGENOM" id="CLU_1428939_0_0_1"/>
<evidence type="ECO:0000313" key="1">
    <source>
        <dbReference type="EMBL" id="EGE03658.1"/>
    </source>
</evidence>
<dbReference type="Proteomes" id="UP000009169">
    <property type="component" value="Unassembled WGS sequence"/>
</dbReference>
<accession>F2PP40</accession>
<dbReference type="EMBL" id="DS995728">
    <property type="protein sequence ID" value="EGE03658.1"/>
    <property type="molecule type" value="Genomic_DNA"/>
</dbReference>
<evidence type="ECO:0000313" key="2">
    <source>
        <dbReference type="Proteomes" id="UP000009169"/>
    </source>
</evidence>
<keyword evidence="2" id="KW-1185">Reference proteome</keyword>